<sequence>MPLMMDDDDQYMEDLFNDSAEQIPISVGAPPVKRLAQRLDELQENGCCQKIAWSKSGCVASITRDGRGVNLRAFQRDSSTGKWVLGDASPLEILSSHDEYPLVHVSWGHLGVDLTIIDAAGRVLIFTATQAVDRLKLARDNVTDQESEHNAVVGLHWLPVAPQQTKYHVVWSGERGEERWRYHITSHEWKEPHNPLRVSLAGFLCFTRGGTVRLFFQQPDQQWADTSTDIEPATSAKDVFTHASLASDTASSILLAAHTVTGSILVYRVKINWNAQAGKPASPALDVSPLKTELNCSAQVSDLGTGDATLGTSAKISYPAKLTHLEFVPNGPENGSLEPSHPTILAVFAHTPPPIPSIMDQTQSHQPPFSIISRWELHESRHGLLPGFESIKKRPVNPAERRHEVTLKRRPDIVMGTATIGLFCLNFYTRFAFCQSNGFVEFRDRYSMEVISADMNQNRVTSLIQSGFSFTTNEPGLHVALSPSACILATIQPDGQITCKNMEFTSGSLNDGSNSPETTAAIAALVLQYSSASLSYLTVDDLFAIMPQDMDPRLKYLFLSETYHCLNAPAEWSKEDTGEGAVKEVMRQNVIRACLSTQSLLGLRSDGTRSLSGKLAWTILSLRFTSTIMSLPVYQVRSTRTESFTPEIAAHIKGLVKWNVDLVVYIFEELIELLSSCRGRENDRGFVQRRLNEMCSPGLLLLLCSFPRFIIRLMRPVFQGLLSICNAQIRNAPTVAARTEFHAIFSTIFSSPVPAIQMILIVDEVDKAVRHAYEKAQFSDERRKATEREMLISAEIPDVLMPVVTHLFRLTAKILESVDASRVMYYDLRWLGLGEDRRTKQWNERNTVDVLRKVVLTEKDVKRKCVKCGSLSKDMEWRGIHNRCSCGSPWVMGGAKS</sequence>
<dbReference type="PANTHER" id="PTHR13224">
    <property type="entry name" value="THYROID HORMONE RECEPTOR-ASSOCIATED PROTEIN-RELATED"/>
    <property type="match status" value="1"/>
</dbReference>
<dbReference type="InterPro" id="IPR048338">
    <property type="entry name" value="Mediator_Med16"/>
</dbReference>
<comment type="function">
    <text evidence="9">Component of the Mediator complex, a coactivator involved in the regulated transcription of nearly all RNA polymerase II-dependent genes. Mediator functions as a bridge to convey information from gene-specific regulatory proteins to the basal RNA polymerase II transcription machinery. Mediator is recruited to promoters by direct interactions with regulatory proteins and serves as a scaffold for the assembly of a functional preinitiation complex with RNA polymerase II and the general transcription factors.</text>
</comment>
<evidence type="ECO:0000259" key="10">
    <source>
        <dbReference type="Pfam" id="PF11635"/>
    </source>
</evidence>
<evidence type="ECO:0000256" key="3">
    <source>
        <dbReference type="ARBA" id="ARBA00019614"/>
    </source>
</evidence>
<dbReference type="Pfam" id="PF11635">
    <property type="entry name" value="Med16_N"/>
    <property type="match status" value="1"/>
</dbReference>
<evidence type="ECO:0000256" key="8">
    <source>
        <dbReference type="ARBA" id="ARBA00032015"/>
    </source>
</evidence>
<keyword evidence="7 9" id="KW-0539">Nucleus</keyword>
<comment type="caution">
    <text evidence="12">The sequence shown here is derived from an EMBL/GenBank/DDBJ whole genome shotgun (WGS) entry which is preliminary data.</text>
</comment>
<evidence type="ECO:0000259" key="11">
    <source>
        <dbReference type="Pfam" id="PF20719"/>
    </source>
</evidence>
<feature type="domain" description="Mediator complex subunit 16 C-terminal" evidence="11">
    <location>
        <begin position="812"/>
        <end position="874"/>
    </location>
</feature>
<comment type="similarity">
    <text evidence="2 9">Belongs to the Mediator complex subunit 16 family.</text>
</comment>
<evidence type="ECO:0000313" key="12">
    <source>
        <dbReference type="EMBL" id="KAK7511563.1"/>
    </source>
</evidence>
<keyword evidence="13" id="KW-1185">Reference proteome</keyword>
<evidence type="ECO:0000256" key="6">
    <source>
        <dbReference type="ARBA" id="ARBA00023163"/>
    </source>
</evidence>
<dbReference type="InterPro" id="IPR048339">
    <property type="entry name" value="Mediator_Med16_C"/>
</dbReference>
<name>A0ABR1KE10_9PEZI</name>
<evidence type="ECO:0000256" key="4">
    <source>
        <dbReference type="ARBA" id="ARBA00023015"/>
    </source>
</evidence>
<evidence type="ECO:0000256" key="2">
    <source>
        <dbReference type="ARBA" id="ARBA00006543"/>
    </source>
</evidence>
<comment type="subunit">
    <text evidence="9">Component of the Mediator complex.</text>
</comment>
<protein>
    <recommendedName>
        <fullName evidence="3 9">Mediator of RNA polymerase II transcription subunit 16</fullName>
    </recommendedName>
    <alternativeName>
        <fullName evidence="8 9">Mediator complex subunit 16</fullName>
    </alternativeName>
</protein>
<gene>
    <name evidence="9" type="primary">MED16</name>
    <name evidence="12" type="ORF">IWZ03DRAFT_63032</name>
</gene>
<evidence type="ECO:0000256" key="9">
    <source>
        <dbReference type="RuleBase" id="RU364149"/>
    </source>
</evidence>
<evidence type="ECO:0000256" key="5">
    <source>
        <dbReference type="ARBA" id="ARBA00023159"/>
    </source>
</evidence>
<reference evidence="12 13" key="1">
    <citation type="submission" date="2024-04" db="EMBL/GenBank/DDBJ databases">
        <title>Phyllosticta paracitricarpa is synonymous to the EU quarantine fungus P. citricarpa based on phylogenomic analyses.</title>
        <authorList>
            <consortium name="Lawrence Berkeley National Laboratory"/>
            <person name="Van Ingen-Buijs V.A."/>
            <person name="Van Westerhoven A.C."/>
            <person name="Haridas S."/>
            <person name="Skiadas P."/>
            <person name="Martin F."/>
            <person name="Groenewald J.Z."/>
            <person name="Crous P.W."/>
            <person name="Seidl M.F."/>
        </authorList>
    </citation>
    <scope>NUCLEOTIDE SEQUENCE [LARGE SCALE GENOMIC DNA]</scope>
    <source>
        <strain evidence="12 13">CBS 123371</strain>
    </source>
</reference>
<dbReference type="Proteomes" id="UP001363622">
    <property type="component" value="Unassembled WGS sequence"/>
</dbReference>
<keyword evidence="6 9" id="KW-0804">Transcription</keyword>
<comment type="subcellular location">
    <subcellularLocation>
        <location evidence="1 9">Nucleus</location>
    </subcellularLocation>
</comment>
<dbReference type="Pfam" id="PF20719">
    <property type="entry name" value="Med16_C"/>
    <property type="match status" value="1"/>
</dbReference>
<dbReference type="PANTHER" id="PTHR13224:SF6">
    <property type="entry name" value="MEDIATOR OF RNA POLYMERASE II TRANSCRIPTION SUBUNIT 16"/>
    <property type="match status" value="1"/>
</dbReference>
<organism evidence="12 13">
    <name type="scientific">Phyllosticta citriasiana</name>
    <dbReference type="NCBI Taxonomy" id="595635"/>
    <lineage>
        <taxon>Eukaryota</taxon>
        <taxon>Fungi</taxon>
        <taxon>Dikarya</taxon>
        <taxon>Ascomycota</taxon>
        <taxon>Pezizomycotina</taxon>
        <taxon>Dothideomycetes</taxon>
        <taxon>Dothideomycetes incertae sedis</taxon>
        <taxon>Botryosphaeriales</taxon>
        <taxon>Phyllostictaceae</taxon>
        <taxon>Phyllosticta</taxon>
    </lineage>
</organism>
<evidence type="ECO:0000313" key="13">
    <source>
        <dbReference type="Proteomes" id="UP001363622"/>
    </source>
</evidence>
<keyword evidence="4 9" id="KW-0805">Transcription regulation</keyword>
<evidence type="ECO:0000256" key="1">
    <source>
        <dbReference type="ARBA" id="ARBA00004123"/>
    </source>
</evidence>
<dbReference type="EMBL" id="JBBPHU010000012">
    <property type="protein sequence ID" value="KAK7511563.1"/>
    <property type="molecule type" value="Genomic_DNA"/>
</dbReference>
<dbReference type="InterPro" id="IPR021665">
    <property type="entry name" value="Mediator_Med16_N"/>
</dbReference>
<feature type="domain" description="Mediator complex subunit Med16 N-terminal" evidence="10">
    <location>
        <begin position="145"/>
        <end position="471"/>
    </location>
</feature>
<accession>A0ABR1KE10</accession>
<keyword evidence="5 9" id="KW-0010">Activator</keyword>
<proteinExistence type="inferred from homology"/>
<evidence type="ECO:0000256" key="7">
    <source>
        <dbReference type="ARBA" id="ARBA00023242"/>
    </source>
</evidence>